<dbReference type="AlphaFoldDB" id="A0A380TBT5"/>
<name>A0A380TBT5_9ZZZZ</name>
<proteinExistence type="predicted"/>
<feature type="region of interest" description="Disordered" evidence="1">
    <location>
        <begin position="126"/>
        <end position="145"/>
    </location>
</feature>
<evidence type="ECO:0000256" key="1">
    <source>
        <dbReference type="SAM" id="MobiDB-lite"/>
    </source>
</evidence>
<sequence length="156" mass="16986">MRVSLSEGLGRTDFAERRPAINEDLSLPGEASEEPRYGNSAKRGMPSVEGANAQSESEIKRLLSRLKLQSFYCHFPKRQSPCGNLLSRASTCLLDGLCGAINAEHVCGWEASNDFPSSDAWSAADLKHSNAGAQRQSSNRLEDPGRHRCRHLGCAA</sequence>
<feature type="region of interest" description="Disordered" evidence="1">
    <location>
        <begin position="1"/>
        <end position="53"/>
    </location>
</feature>
<dbReference type="EMBL" id="UIDG01000135">
    <property type="protein sequence ID" value="SUS05906.1"/>
    <property type="molecule type" value="Genomic_DNA"/>
</dbReference>
<protein>
    <submittedName>
        <fullName evidence="2">Uncharacterized protein</fullName>
    </submittedName>
</protein>
<evidence type="ECO:0000313" key="2">
    <source>
        <dbReference type="EMBL" id="SUS05906.1"/>
    </source>
</evidence>
<reference evidence="2" key="1">
    <citation type="submission" date="2018-07" db="EMBL/GenBank/DDBJ databases">
        <authorList>
            <person name="Quirk P.G."/>
            <person name="Krulwich T.A."/>
        </authorList>
    </citation>
    <scope>NUCLEOTIDE SEQUENCE</scope>
</reference>
<organism evidence="2">
    <name type="scientific">metagenome</name>
    <dbReference type="NCBI Taxonomy" id="256318"/>
    <lineage>
        <taxon>unclassified sequences</taxon>
        <taxon>metagenomes</taxon>
    </lineage>
</organism>
<gene>
    <name evidence="2" type="ORF">DF3PB_220043</name>
</gene>
<accession>A0A380TBT5</accession>